<dbReference type="InParanoid" id="A0A6M4H9E6"/>
<protein>
    <recommendedName>
        <fullName evidence="3">Phosphoglycerate mutase</fullName>
    </recommendedName>
</protein>
<reference evidence="1 2" key="1">
    <citation type="submission" date="2020-04" db="EMBL/GenBank/DDBJ databases">
        <title>Usitatibacter rugosus gen. nov., sp. nov. and Usitatibacter palustris sp. nov., novel members of Usitatibacteraceae fam. nov. within the order Nitrosomonadales isolated from soil.</title>
        <authorList>
            <person name="Huber K.J."/>
            <person name="Neumann-Schaal M."/>
            <person name="Geppert A."/>
            <person name="Luckner M."/>
            <person name="Wanner G."/>
            <person name="Overmann J."/>
        </authorList>
    </citation>
    <scope>NUCLEOTIDE SEQUENCE [LARGE SCALE GENOMIC DNA]</scope>
    <source>
        <strain evidence="1 2">Swamp67</strain>
    </source>
</reference>
<accession>A0A6M4H9E6</accession>
<gene>
    <name evidence="1" type="ORF">DSM104440_02289</name>
</gene>
<organism evidence="1 2">
    <name type="scientific">Usitatibacter palustris</name>
    <dbReference type="NCBI Taxonomy" id="2732487"/>
    <lineage>
        <taxon>Bacteria</taxon>
        <taxon>Pseudomonadati</taxon>
        <taxon>Pseudomonadota</taxon>
        <taxon>Betaproteobacteria</taxon>
        <taxon>Nitrosomonadales</taxon>
        <taxon>Usitatibacteraceae</taxon>
        <taxon>Usitatibacter</taxon>
    </lineage>
</organism>
<dbReference type="InterPro" id="IPR016631">
    <property type="entry name" value="Regulatory_RpfE"/>
</dbReference>
<evidence type="ECO:0000313" key="1">
    <source>
        <dbReference type="EMBL" id="QJR15468.1"/>
    </source>
</evidence>
<evidence type="ECO:0000313" key="2">
    <source>
        <dbReference type="Proteomes" id="UP000503096"/>
    </source>
</evidence>
<keyword evidence="2" id="KW-1185">Reference proteome</keyword>
<sequence length="334" mass="36038">MPLTLLVPDLLSPPDAPAEMRGLRLPGIEKWLARSTLARVPARGGDAWLAAEHGLAGEVPHAAIALAGDAGPREGTWMHADPVHLRINRDAVALHDASVLDIGAHEARDFVAALQALFRNDAFTFIAPAPDRWYVCIDSRQAPKTTPLHEAIGRNIFGLLPEGSGTFNWRSAITEAQMVLSNHEANARRERAGQPSVNSVWFWGVGETPANVQRRFRHIHADAPFARGLAALAGSELHAVPASLAALRDVTANEDTLVVLDALTRPRRAANLTAWHDAARELDAHWFADLGQAAANFGGVRLVLPVDDAVKVATISPGARWRFFTARKPLGAHA</sequence>
<dbReference type="Proteomes" id="UP000503096">
    <property type="component" value="Chromosome"/>
</dbReference>
<name>A0A6M4H9E6_9PROT</name>
<dbReference type="RefSeq" id="WP_171162770.1">
    <property type="nucleotide sequence ID" value="NZ_CP053073.1"/>
</dbReference>
<evidence type="ECO:0008006" key="3">
    <source>
        <dbReference type="Google" id="ProtNLM"/>
    </source>
</evidence>
<dbReference type="EMBL" id="CP053073">
    <property type="protein sequence ID" value="QJR15468.1"/>
    <property type="molecule type" value="Genomic_DNA"/>
</dbReference>
<dbReference type="AlphaFoldDB" id="A0A6M4H9E6"/>
<dbReference type="KEGG" id="upl:DSM104440_02289"/>
<dbReference type="PIRSF" id="PIRSF015283">
    <property type="entry name" value="Regulatory_RpfE"/>
    <property type="match status" value="1"/>
</dbReference>
<proteinExistence type="predicted"/>